<dbReference type="Gene3D" id="3.40.50.300">
    <property type="entry name" value="P-loop containing nucleotide triphosphate hydrolases"/>
    <property type="match status" value="1"/>
</dbReference>
<sequence length="460" mass="50828">MEDSFNLKKAEEAIQLVTEARELLLQYSHFRNAGEDAIIRLQGILRAILQCSSLMQAYDDSPHRCAIYAHVSRTLLRVIDLPPDGTFPSSHRQHQQLQQYEMEAKPSVSSCEQEVEELGAAILYPPGSVDGLKEHGNTNRVRWVDVSGCEDAIAALKRATVLPLRFPHLFQGKRHPPRHILLYGPPGTGKTLLAAAAAAEYAAPLLTVSSADILSKWIGDSERQVRRVFEVAASFPRCVLFLDEIDAIGGVRGGAGESEASRRVKTELLLRMQKSHVDGITLIAATNIPWGLDSAILRRFDQLVFVGLPPSAARFRLIVEELRHVPSELGEEDIQWLVNSTEGYSASDICRITRRAVMEPIQKISMAGYAKPIRPSTTTVSNSAPTDNELVSQKSSSGSPQYVLCDEDEEGARPIETVPTAALHVPAVCRENFECALREFPPTTTSEELEKFLKWRTGGK</sequence>
<dbReference type="GO" id="GO:0016197">
    <property type="term" value="P:endosomal transport"/>
    <property type="evidence" value="ECO:0007669"/>
    <property type="project" value="TreeGrafter"/>
</dbReference>
<dbReference type="GO" id="GO:0005524">
    <property type="term" value="F:ATP binding"/>
    <property type="evidence" value="ECO:0007669"/>
    <property type="project" value="UniProtKB-KW"/>
</dbReference>
<dbReference type="PANTHER" id="PTHR23074">
    <property type="entry name" value="AAA DOMAIN-CONTAINING"/>
    <property type="match status" value="1"/>
</dbReference>
<name>A0A1G4I547_TRYEQ</name>
<dbReference type="VEuPathDB" id="TriTrypDB:TEOVI_000472100"/>
<dbReference type="EMBL" id="CZPT02000618">
    <property type="protein sequence ID" value="SCU66803.1"/>
    <property type="molecule type" value="Genomic_DNA"/>
</dbReference>
<dbReference type="GeneID" id="92378661"/>
<dbReference type="InterPro" id="IPR027417">
    <property type="entry name" value="P-loop_NTPase"/>
</dbReference>
<comment type="caution">
    <text evidence="4">The sequence shown here is derived from an EMBL/GenBank/DDBJ whole genome shotgun (WGS) entry which is preliminary data.</text>
</comment>
<organism evidence="4 5">
    <name type="scientific">Trypanosoma equiperdum</name>
    <dbReference type="NCBI Taxonomy" id="5694"/>
    <lineage>
        <taxon>Eukaryota</taxon>
        <taxon>Discoba</taxon>
        <taxon>Euglenozoa</taxon>
        <taxon>Kinetoplastea</taxon>
        <taxon>Metakinetoplastina</taxon>
        <taxon>Trypanosomatida</taxon>
        <taxon>Trypanosomatidae</taxon>
        <taxon>Trypanosoma</taxon>
    </lineage>
</organism>
<dbReference type="InterPro" id="IPR003593">
    <property type="entry name" value="AAA+_ATPase"/>
</dbReference>
<feature type="region of interest" description="Disordered" evidence="2">
    <location>
        <begin position="375"/>
        <end position="401"/>
    </location>
</feature>
<dbReference type="GO" id="GO:0007033">
    <property type="term" value="P:vacuole organization"/>
    <property type="evidence" value="ECO:0007669"/>
    <property type="project" value="TreeGrafter"/>
</dbReference>
<dbReference type="RefSeq" id="XP_067078206.1">
    <property type="nucleotide sequence ID" value="XM_067222105.1"/>
</dbReference>
<dbReference type="Proteomes" id="UP000195570">
    <property type="component" value="Unassembled WGS sequence"/>
</dbReference>
<dbReference type="GO" id="GO:0016887">
    <property type="term" value="F:ATP hydrolysis activity"/>
    <property type="evidence" value="ECO:0007669"/>
    <property type="project" value="InterPro"/>
</dbReference>
<keyword evidence="5" id="KW-1185">Reference proteome</keyword>
<protein>
    <submittedName>
        <fullName evidence="4">Vacuolar transport protein 4A, putative</fullName>
    </submittedName>
</protein>
<evidence type="ECO:0000256" key="1">
    <source>
        <dbReference type="RuleBase" id="RU003651"/>
    </source>
</evidence>
<accession>A0A1G4I547</accession>
<dbReference type="PANTHER" id="PTHR23074:SF163">
    <property type="entry name" value="TRANSPORT PROTEIN 4A, PUTATIVE-RELATED"/>
    <property type="match status" value="1"/>
</dbReference>
<keyword evidence="1" id="KW-0547">Nucleotide-binding</keyword>
<feature type="domain" description="AAA+ ATPase" evidence="3">
    <location>
        <begin position="176"/>
        <end position="310"/>
    </location>
</feature>
<comment type="similarity">
    <text evidence="1">Belongs to the AAA ATPase family.</text>
</comment>
<dbReference type="Pfam" id="PF17862">
    <property type="entry name" value="AAA_lid_3"/>
    <property type="match status" value="1"/>
</dbReference>
<dbReference type="Gene3D" id="1.10.8.60">
    <property type="match status" value="1"/>
</dbReference>
<dbReference type="InterPro" id="IPR041569">
    <property type="entry name" value="AAA_lid_3"/>
</dbReference>
<evidence type="ECO:0000313" key="5">
    <source>
        <dbReference type="Proteomes" id="UP000195570"/>
    </source>
</evidence>
<dbReference type="InterPro" id="IPR050304">
    <property type="entry name" value="MT-severing_AAA_ATPase"/>
</dbReference>
<dbReference type="InterPro" id="IPR003960">
    <property type="entry name" value="ATPase_AAA_CS"/>
</dbReference>
<dbReference type="SUPFAM" id="SSF52540">
    <property type="entry name" value="P-loop containing nucleoside triphosphate hydrolases"/>
    <property type="match status" value="1"/>
</dbReference>
<keyword evidence="1" id="KW-0067">ATP-binding</keyword>
<dbReference type="InterPro" id="IPR003959">
    <property type="entry name" value="ATPase_AAA_core"/>
</dbReference>
<evidence type="ECO:0000256" key="2">
    <source>
        <dbReference type="SAM" id="MobiDB-lite"/>
    </source>
</evidence>
<dbReference type="SMART" id="SM00382">
    <property type="entry name" value="AAA"/>
    <property type="match status" value="1"/>
</dbReference>
<gene>
    <name evidence="4" type="ORF">TEOVI_000472100</name>
</gene>
<feature type="compositionally biased region" description="Polar residues" evidence="2">
    <location>
        <begin position="375"/>
        <end position="400"/>
    </location>
</feature>
<dbReference type="AlphaFoldDB" id="A0A1G4I547"/>
<evidence type="ECO:0000259" key="3">
    <source>
        <dbReference type="SMART" id="SM00382"/>
    </source>
</evidence>
<evidence type="ECO:0000313" key="4">
    <source>
        <dbReference type="EMBL" id="SCU66803.1"/>
    </source>
</evidence>
<proteinExistence type="inferred from homology"/>
<dbReference type="PROSITE" id="PS00674">
    <property type="entry name" value="AAA"/>
    <property type="match status" value="1"/>
</dbReference>
<reference evidence="4" key="1">
    <citation type="submission" date="2016-09" db="EMBL/GenBank/DDBJ databases">
        <authorList>
            <person name="Hebert L."/>
            <person name="Moumen B."/>
        </authorList>
    </citation>
    <scope>NUCLEOTIDE SEQUENCE [LARGE SCALE GENOMIC DNA]</scope>
    <source>
        <strain evidence="4">OVI</strain>
    </source>
</reference>
<dbReference type="Pfam" id="PF00004">
    <property type="entry name" value="AAA"/>
    <property type="match status" value="1"/>
</dbReference>